<evidence type="ECO:0000313" key="12">
    <source>
        <dbReference type="Proteomes" id="UP001416858"/>
    </source>
</evidence>
<feature type="domain" description="GHMP kinase N-terminal" evidence="8">
    <location>
        <begin position="133"/>
        <end position="215"/>
    </location>
</feature>
<evidence type="ECO:0000256" key="3">
    <source>
        <dbReference type="ARBA" id="ARBA00022741"/>
    </source>
</evidence>
<dbReference type="SUPFAM" id="SSF55060">
    <property type="entry name" value="GHMP Kinase, C-terminal domain"/>
    <property type="match status" value="1"/>
</dbReference>
<keyword evidence="4" id="KW-0418">Kinase</keyword>
<dbReference type="PIRSF" id="PIRSF000530">
    <property type="entry name" value="Galactokinase"/>
    <property type="match status" value="1"/>
</dbReference>
<evidence type="ECO:0000313" key="11">
    <source>
        <dbReference type="EMBL" id="GAA5509451.1"/>
    </source>
</evidence>
<comment type="similarity">
    <text evidence="1">Belongs to the GHMP kinase family. GalK subfamily.</text>
</comment>
<dbReference type="PANTHER" id="PTHR10457:SF7">
    <property type="entry name" value="GALACTOKINASE-RELATED"/>
    <property type="match status" value="1"/>
</dbReference>
<dbReference type="PANTHER" id="PTHR10457">
    <property type="entry name" value="MEVALONATE KINASE/GALACTOKINASE"/>
    <property type="match status" value="1"/>
</dbReference>
<keyword evidence="6" id="KW-0119">Carbohydrate metabolism</keyword>
<dbReference type="Pfam" id="PF10509">
    <property type="entry name" value="GalKase_gal_bdg"/>
    <property type="match status" value="1"/>
</dbReference>
<dbReference type="InterPro" id="IPR006204">
    <property type="entry name" value="GHMP_kinase_N_dom"/>
</dbReference>
<dbReference type="InterPro" id="IPR036554">
    <property type="entry name" value="GHMP_kinase_C_sf"/>
</dbReference>
<proteinExistence type="inferred from homology"/>
<dbReference type="PRINTS" id="PR00959">
    <property type="entry name" value="MEVGALKINASE"/>
</dbReference>
<comment type="caution">
    <text evidence="11">The sequence shown here is derived from an EMBL/GenBank/DDBJ whole genome shotgun (WGS) entry which is preliminary data.</text>
</comment>
<evidence type="ECO:0000256" key="4">
    <source>
        <dbReference type="ARBA" id="ARBA00022777"/>
    </source>
</evidence>
<dbReference type="InterPro" id="IPR013750">
    <property type="entry name" value="GHMP_kinase_C_dom"/>
</dbReference>
<dbReference type="PROSITE" id="PS00106">
    <property type="entry name" value="GALACTOKINASE"/>
    <property type="match status" value="1"/>
</dbReference>
<dbReference type="Pfam" id="PF00288">
    <property type="entry name" value="GHMP_kinases_N"/>
    <property type="match status" value="1"/>
</dbReference>
<gene>
    <name evidence="11" type="primary">galK</name>
    <name evidence="11" type="ORF">Rcae01_04950</name>
</gene>
<feature type="domain" description="GHMP kinase C-terminal" evidence="9">
    <location>
        <begin position="313"/>
        <end position="397"/>
    </location>
</feature>
<dbReference type="Proteomes" id="UP001416858">
    <property type="component" value="Unassembled WGS sequence"/>
</dbReference>
<keyword evidence="5" id="KW-0067">ATP-binding</keyword>
<dbReference type="InterPro" id="IPR019741">
    <property type="entry name" value="Galactokinase_CS"/>
</dbReference>
<evidence type="ECO:0000256" key="1">
    <source>
        <dbReference type="ARBA" id="ARBA00006566"/>
    </source>
</evidence>
<dbReference type="NCBIfam" id="TIGR00131">
    <property type="entry name" value="gal_kin"/>
    <property type="match status" value="1"/>
</dbReference>
<dbReference type="EC" id="2.7.1.6" evidence="7"/>
<dbReference type="PRINTS" id="PR00473">
    <property type="entry name" value="GALCTOKINASE"/>
</dbReference>
<accession>A0ABP9VXM2</accession>
<dbReference type="SUPFAM" id="SSF54211">
    <property type="entry name" value="Ribosomal protein S5 domain 2-like"/>
    <property type="match status" value="1"/>
</dbReference>
<evidence type="ECO:0000256" key="7">
    <source>
        <dbReference type="NCBIfam" id="TIGR00131"/>
    </source>
</evidence>
<keyword evidence="2" id="KW-0808">Transferase</keyword>
<organism evidence="11 12">
    <name type="scientific">Novipirellula caenicola</name>
    <dbReference type="NCBI Taxonomy" id="1536901"/>
    <lineage>
        <taxon>Bacteria</taxon>
        <taxon>Pseudomonadati</taxon>
        <taxon>Planctomycetota</taxon>
        <taxon>Planctomycetia</taxon>
        <taxon>Pirellulales</taxon>
        <taxon>Pirellulaceae</taxon>
        <taxon>Novipirellula</taxon>
    </lineage>
</organism>
<evidence type="ECO:0000256" key="5">
    <source>
        <dbReference type="ARBA" id="ARBA00022840"/>
    </source>
</evidence>
<dbReference type="InterPro" id="IPR006203">
    <property type="entry name" value="GHMP_knse_ATP-bd_CS"/>
</dbReference>
<evidence type="ECO:0000259" key="10">
    <source>
        <dbReference type="Pfam" id="PF10509"/>
    </source>
</evidence>
<dbReference type="InterPro" id="IPR019539">
    <property type="entry name" value="GalKase_N"/>
</dbReference>
<dbReference type="InterPro" id="IPR000705">
    <property type="entry name" value="Galactokinase"/>
</dbReference>
<dbReference type="InterPro" id="IPR020568">
    <property type="entry name" value="Ribosomal_Su5_D2-typ_SF"/>
</dbReference>
<feature type="domain" description="Galactokinase N-terminal" evidence="10">
    <location>
        <begin position="36"/>
        <end position="84"/>
    </location>
</feature>
<dbReference type="Gene3D" id="3.30.230.10">
    <property type="match status" value="1"/>
</dbReference>
<evidence type="ECO:0000256" key="6">
    <source>
        <dbReference type="ARBA" id="ARBA00023144"/>
    </source>
</evidence>
<dbReference type="Pfam" id="PF08544">
    <property type="entry name" value="GHMP_kinases_C"/>
    <property type="match status" value="1"/>
</dbReference>
<sequence>MWGGTTSLANRLAMNSFENTSYDGPVGDLVHRLTQSFISEHSRPPEWIVAAPGRVNLIGEHIDYNDGFVLPMAIERYVAIAAAPRSQDSARVASIRSVNLNERDELDLDDLPKPSLPPKWLGYMGGVFAGFQDRIGSERFSQIPAMDVLFESNVPIGGGLSSSAALEVATATLLETISGVTLGLDEKALLCQQAEHDYAGVPCGIMDQFSSVFGKENAFMLLDCRSQQIRHVPFDSDHVSILITNSNVKHELSGGEYAQRRAQCDAALKKIGVASWRDATVDDIESNRESLSDVEYSRSCHVVSEIDRTQKAAVAIESGQWETLGELMYASHRSLQHDYEVSCRELDLLVELARGIGRAGGVYGSRMTGGGFGGCTVTLVESDKAVEVSDHIQKQYKKQSGIDAHLFASLPAKGAHAIPCQLNY</sequence>
<evidence type="ECO:0000259" key="8">
    <source>
        <dbReference type="Pfam" id="PF00288"/>
    </source>
</evidence>
<name>A0ABP9VXM2_9BACT</name>
<keyword evidence="3" id="KW-0547">Nucleotide-binding</keyword>
<evidence type="ECO:0000259" key="9">
    <source>
        <dbReference type="Pfam" id="PF08544"/>
    </source>
</evidence>
<dbReference type="InterPro" id="IPR014721">
    <property type="entry name" value="Ribsml_uS5_D2-typ_fold_subgr"/>
</dbReference>
<keyword evidence="6" id="KW-0299">Galactose metabolism</keyword>
<reference evidence="11 12" key="1">
    <citation type="submission" date="2024-02" db="EMBL/GenBank/DDBJ databases">
        <title>Rhodopirellula caenicola NBRC 110016.</title>
        <authorList>
            <person name="Ichikawa N."/>
            <person name="Katano-Makiyama Y."/>
            <person name="Hidaka K."/>
        </authorList>
    </citation>
    <scope>NUCLEOTIDE SEQUENCE [LARGE SCALE GENOMIC DNA]</scope>
    <source>
        <strain evidence="11 12">NBRC 110016</strain>
    </source>
</reference>
<evidence type="ECO:0000256" key="2">
    <source>
        <dbReference type="ARBA" id="ARBA00022679"/>
    </source>
</evidence>
<dbReference type="Gene3D" id="3.30.70.890">
    <property type="entry name" value="GHMP kinase, C-terminal domain"/>
    <property type="match status" value="1"/>
</dbReference>
<dbReference type="InterPro" id="IPR006206">
    <property type="entry name" value="Mevalonate/galactokinase"/>
</dbReference>
<keyword evidence="12" id="KW-1185">Reference proteome</keyword>
<dbReference type="PROSITE" id="PS00627">
    <property type="entry name" value="GHMP_KINASES_ATP"/>
    <property type="match status" value="1"/>
</dbReference>
<protein>
    <recommendedName>
        <fullName evidence="7">Galactokinase</fullName>
        <ecNumber evidence="7">2.7.1.6</ecNumber>
    </recommendedName>
</protein>
<dbReference type="EMBL" id="BAABRO010000014">
    <property type="protein sequence ID" value="GAA5509451.1"/>
    <property type="molecule type" value="Genomic_DNA"/>
</dbReference>